<proteinExistence type="predicted"/>
<keyword evidence="1" id="KW-0732">Signal</keyword>
<evidence type="ECO:0008006" key="4">
    <source>
        <dbReference type="Google" id="ProtNLM"/>
    </source>
</evidence>
<evidence type="ECO:0000313" key="2">
    <source>
        <dbReference type="EMBL" id="KAK3788886.1"/>
    </source>
</evidence>
<sequence length="75" mass="8365">MKKVGSCRLVFRWFNSLLVRTWAGQCPPSGGGTLHGTVLRLSQDFQILRSTKGCQIHSYLLSVGVSKAQERNNPF</sequence>
<dbReference type="Proteomes" id="UP001283361">
    <property type="component" value="Unassembled WGS sequence"/>
</dbReference>
<feature type="chain" id="PRO_5041907912" description="Secreted protein" evidence="1">
    <location>
        <begin position="24"/>
        <end position="75"/>
    </location>
</feature>
<dbReference type="EMBL" id="JAWDGP010001717">
    <property type="protein sequence ID" value="KAK3788886.1"/>
    <property type="molecule type" value="Genomic_DNA"/>
</dbReference>
<keyword evidence="3" id="KW-1185">Reference proteome</keyword>
<reference evidence="2" key="1">
    <citation type="journal article" date="2023" name="G3 (Bethesda)">
        <title>A reference genome for the long-term kleptoplast-retaining sea slug Elysia crispata morphotype clarki.</title>
        <authorList>
            <person name="Eastman K.E."/>
            <person name="Pendleton A.L."/>
            <person name="Shaikh M.A."/>
            <person name="Suttiyut T."/>
            <person name="Ogas R."/>
            <person name="Tomko P."/>
            <person name="Gavelis G."/>
            <person name="Widhalm J.R."/>
            <person name="Wisecaver J.H."/>
        </authorList>
    </citation>
    <scope>NUCLEOTIDE SEQUENCE</scope>
    <source>
        <strain evidence="2">ECLA1</strain>
    </source>
</reference>
<name>A0AAE1AKI9_9GAST</name>
<organism evidence="2 3">
    <name type="scientific">Elysia crispata</name>
    <name type="common">lettuce slug</name>
    <dbReference type="NCBI Taxonomy" id="231223"/>
    <lineage>
        <taxon>Eukaryota</taxon>
        <taxon>Metazoa</taxon>
        <taxon>Spiralia</taxon>
        <taxon>Lophotrochozoa</taxon>
        <taxon>Mollusca</taxon>
        <taxon>Gastropoda</taxon>
        <taxon>Heterobranchia</taxon>
        <taxon>Euthyneura</taxon>
        <taxon>Panpulmonata</taxon>
        <taxon>Sacoglossa</taxon>
        <taxon>Placobranchoidea</taxon>
        <taxon>Plakobranchidae</taxon>
        <taxon>Elysia</taxon>
    </lineage>
</organism>
<feature type="signal peptide" evidence="1">
    <location>
        <begin position="1"/>
        <end position="23"/>
    </location>
</feature>
<gene>
    <name evidence="2" type="ORF">RRG08_030488</name>
</gene>
<comment type="caution">
    <text evidence="2">The sequence shown here is derived from an EMBL/GenBank/DDBJ whole genome shotgun (WGS) entry which is preliminary data.</text>
</comment>
<protein>
    <recommendedName>
        <fullName evidence="4">Secreted protein</fullName>
    </recommendedName>
</protein>
<evidence type="ECO:0000256" key="1">
    <source>
        <dbReference type="SAM" id="SignalP"/>
    </source>
</evidence>
<accession>A0AAE1AKI9</accession>
<dbReference type="AlphaFoldDB" id="A0AAE1AKI9"/>
<evidence type="ECO:0000313" key="3">
    <source>
        <dbReference type="Proteomes" id="UP001283361"/>
    </source>
</evidence>